<dbReference type="Proteomes" id="UP000186143">
    <property type="component" value="Unassembled WGS sequence"/>
</dbReference>
<name>A0A1Q9AP64_9HYPH</name>
<proteinExistence type="predicted"/>
<protein>
    <recommendedName>
        <fullName evidence="3">DUF4747 family protein</fullName>
    </recommendedName>
</protein>
<evidence type="ECO:0008006" key="3">
    <source>
        <dbReference type="Google" id="ProtNLM"/>
    </source>
</evidence>
<gene>
    <name evidence="1" type="ORF">BJF92_06340</name>
</gene>
<sequence length="253" mass="28109">MNYLGSHFATVSAPREADDGFFQGRLATWVEIDTTEQAMNLDNLDPVDFDDLDLELPPNIGFNGRVFFYTLRVQDHMLFLETRNEFGKRLSPGSAAKIFRKLFSPEIIGKDMPAVEVTVVPEEDALKRILSMPVLKRLKIHLVRPNADDIDPATVLDELMEQGARSQDIILVAAAQSEGIDPNQRTRAQAEVAETNGYVEGTGRDDDGNKIEFSTRAYPRVIRKALGEVGGYLALALQVAKETMVRKAGSQDL</sequence>
<dbReference type="EMBL" id="MKIO01000019">
    <property type="protein sequence ID" value="OLP57145.1"/>
    <property type="molecule type" value="Genomic_DNA"/>
</dbReference>
<evidence type="ECO:0000313" key="2">
    <source>
        <dbReference type="Proteomes" id="UP000186143"/>
    </source>
</evidence>
<reference evidence="1 2" key="1">
    <citation type="submission" date="2016-09" db="EMBL/GenBank/DDBJ databases">
        <title>Rhizobium sp. nov., a novel species isolated from the rice rhizosphere.</title>
        <authorList>
            <person name="Zhao J."/>
            <person name="Zhang X."/>
        </authorList>
    </citation>
    <scope>NUCLEOTIDE SEQUENCE [LARGE SCALE GENOMIC DNA]</scope>
    <source>
        <strain evidence="1 2">MH17</strain>
    </source>
</reference>
<accession>A0A1Q9AP64</accession>
<comment type="caution">
    <text evidence="1">The sequence shown here is derived from an EMBL/GenBank/DDBJ whole genome shotgun (WGS) entry which is preliminary data.</text>
</comment>
<dbReference type="Pfam" id="PF15931">
    <property type="entry name" value="DUF4747"/>
    <property type="match status" value="1"/>
</dbReference>
<organism evidence="1 2">
    <name type="scientific">Xaviernesmea rhizosphaerae</name>
    <dbReference type="NCBI Taxonomy" id="1672749"/>
    <lineage>
        <taxon>Bacteria</taxon>
        <taxon>Pseudomonadati</taxon>
        <taxon>Pseudomonadota</taxon>
        <taxon>Alphaproteobacteria</taxon>
        <taxon>Hyphomicrobiales</taxon>
        <taxon>Rhizobiaceae</taxon>
        <taxon>Rhizobium/Agrobacterium group</taxon>
        <taxon>Xaviernesmea</taxon>
    </lineage>
</organism>
<dbReference type="AlphaFoldDB" id="A0A1Q9AP64"/>
<dbReference type="InterPro" id="IPR031832">
    <property type="entry name" value="DUF4747"/>
</dbReference>
<evidence type="ECO:0000313" key="1">
    <source>
        <dbReference type="EMBL" id="OLP57145.1"/>
    </source>
</evidence>